<evidence type="ECO:0008006" key="2">
    <source>
        <dbReference type="Google" id="ProtNLM"/>
    </source>
</evidence>
<protein>
    <recommendedName>
        <fullName evidence="2">Secretion system C-terminal sorting domain-containing protein</fullName>
    </recommendedName>
</protein>
<gene>
    <name evidence="1" type="ORF">METZ01_LOCUS471806</name>
</gene>
<proteinExistence type="predicted"/>
<dbReference type="EMBL" id="UINC01200184">
    <property type="protein sequence ID" value="SVE18952.1"/>
    <property type="molecule type" value="Genomic_DNA"/>
</dbReference>
<evidence type="ECO:0000313" key="1">
    <source>
        <dbReference type="EMBL" id="SVE18952.1"/>
    </source>
</evidence>
<feature type="non-terminal residue" evidence="1">
    <location>
        <position position="1"/>
    </location>
</feature>
<reference evidence="1" key="1">
    <citation type="submission" date="2018-05" db="EMBL/GenBank/DDBJ databases">
        <authorList>
            <person name="Lanie J.A."/>
            <person name="Ng W.-L."/>
            <person name="Kazmierczak K.M."/>
            <person name="Andrzejewski T.M."/>
            <person name="Davidsen T.M."/>
            <person name="Wayne K.J."/>
            <person name="Tettelin H."/>
            <person name="Glass J.I."/>
            <person name="Rusch D."/>
            <person name="Podicherti R."/>
            <person name="Tsui H.-C.T."/>
            <person name="Winkler M.E."/>
        </authorList>
    </citation>
    <scope>NUCLEOTIDE SEQUENCE</scope>
</reference>
<dbReference type="AlphaFoldDB" id="A0A383BG98"/>
<organism evidence="1">
    <name type="scientific">marine metagenome</name>
    <dbReference type="NCBI Taxonomy" id="408172"/>
    <lineage>
        <taxon>unclassified sequences</taxon>
        <taxon>metagenomes</taxon>
        <taxon>ecological metagenomes</taxon>
    </lineage>
</organism>
<name>A0A383BG98_9ZZZZ</name>
<sequence>PLYECGNIDEVLPDEIEGCIYAIAGEGVAALNTDAGWVGSLNTFCPNEGYWFVNQCDDIEFRFDEPTSLARIVSLKESPYPYHQSSQQAFYFIQFIENIKVGDWILAYNGDKVIGARQWQGTIIDVPAMGNDGSDITNGYLDEDSTPQFKLLKNDELINLKGEVPAWSNNQLYIVPNLTEAIAIPETFSLNSAYPNPFNPTTTLSVAIPIDSEVFLSIYNLQGREVVSLINGNMEAGYHSVVWNAN</sequence>
<accession>A0A383BG98</accession>
<dbReference type="Gene3D" id="2.60.40.4070">
    <property type="match status" value="1"/>
</dbReference>
<feature type="non-terminal residue" evidence="1">
    <location>
        <position position="246"/>
    </location>
</feature>